<name>A0AC35FJZ2_9BILA</name>
<sequence length="445" mass="49267">MFKILAAALLLIAVATAAGPTKNRVLVLLESPALKQSHSIYLKSLEDRGFQVTLKRADDSNLALIKFGEFVYDHLVIFAPGVQDFGGSINVAEISNFIDRGGNVLVAGSSKLGDAIRELATENGFEFDEEPTSVIDHHNYDATLDAGDHTTIVVDPKNLIKAKLITGNSETFGPILYRGIALVSSSSNKLKLDILTASTTAYSFAPGKAVNEYPAAIGRSTVLVGALQARNNARVILTGSVDMFSDEFINANVAKAGAKPTKSGNGDFVNSLTKWVFQEVGVLRVKSVTHHKVGETKPPREYTITEDVEYSIEIEELREGKWVPFEAKDVQLEFVRIDPFVRTYLKGSNGKFKTVFKLPDVYGVFKFLVDYRRVGYTHLFDVQQVSVRPLLHTQYERFLRSAYPYYVSSISMMAGVVLFSFVFLYFREPTKVVTTTTTTETKKIK</sequence>
<accession>A0AC35FJZ2</accession>
<dbReference type="WBParaSite" id="PS1159_v2.g18242.t1">
    <property type="protein sequence ID" value="PS1159_v2.g18242.t1"/>
    <property type="gene ID" value="PS1159_v2.g18242"/>
</dbReference>
<reference evidence="2" key="1">
    <citation type="submission" date="2022-11" db="UniProtKB">
        <authorList>
            <consortium name="WormBaseParasite"/>
        </authorList>
    </citation>
    <scope>IDENTIFICATION</scope>
</reference>
<organism evidence="1 2">
    <name type="scientific">Panagrolaimus sp. PS1159</name>
    <dbReference type="NCBI Taxonomy" id="55785"/>
    <lineage>
        <taxon>Eukaryota</taxon>
        <taxon>Metazoa</taxon>
        <taxon>Ecdysozoa</taxon>
        <taxon>Nematoda</taxon>
        <taxon>Chromadorea</taxon>
        <taxon>Rhabditida</taxon>
        <taxon>Tylenchina</taxon>
        <taxon>Panagrolaimomorpha</taxon>
        <taxon>Panagrolaimoidea</taxon>
        <taxon>Panagrolaimidae</taxon>
        <taxon>Panagrolaimus</taxon>
    </lineage>
</organism>
<evidence type="ECO:0000313" key="1">
    <source>
        <dbReference type="Proteomes" id="UP000887580"/>
    </source>
</evidence>
<proteinExistence type="predicted"/>
<protein>
    <submittedName>
        <fullName evidence="2">Dolichyl-diphosphooligosaccharide--protein glycosyltransferase 48 kDa subunit</fullName>
    </submittedName>
</protein>
<evidence type="ECO:0000313" key="2">
    <source>
        <dbReference type="WBParaSite" id="PS1159_v2.g18242.t1"/>
    </source>
</evidence>
<dbReference type="Proteomes" id="UP000887580">
    <property type="component" value="Unplaced"/>
</dbReference>